<organism evidence="1 2">
    <name type="scientific">Plasmodiophora brassicae</name>
    <name type="common">Clubroot disease agent</name>
    <dbReference type="NCBI Taxonomy" id="37360"/>
    <lineage>
        <taxon>Eukaryota</taxon>
        <taxon>Sar</taxon>
        <taxon>Rhizaria</taxon>
        <taxon>Endomyxa</taxon>
        <taxon>Phytomyxea</taxon>
        <taxon>Plasmodiophorida</taxon>
        <taxon>Plasmodiophoridae</taxon>
        <taxon>Plasmodiophora</taxon>
    </lineage>
</organism>
<dbReference type="InterPro" id="IPR013320">
    <property type="entry name" value="ConA-like_dom_sf"/>
</dbReference>
<dbReference type="AlphaFoldDB" id="A0A0G4J5U5"/>
<proteinExistence type="predicted"/>
<evidence type="ECO:0000313" key="1">
    <source>
        <dbReference type="EMBL" id="CEP02983.1"/>
    </source>
</evidence>
<protein>
    <submittedName>
        <fullName evidence="1">Uncharacterized protein</fullName>
    </submittedName>
</protein>
<reference evidence="1 2" key="1">
    <citation type="submission" date="2015-02" db="EMBL/GenBank/DDBJ databases">
        <authorList>
            <person name="Chooi Y.-H."/>
        </authorList>
    </citation>
    <scope>NUCLEOTIDE SEQUENCE [LARGE SCALE GENOMIC DNA]</scope>
    <source>
        <strain evidence="1">E3</strain>
    </source>
</reference>
<dbReference type="Proteomes" id="UP000039324">
    <property type="component" value="Unassembled WGS sequence"/>
</dbReference>
<evidence type="ECO:0000313" key="2">
    <source>
        <dbReference type="Proteomes" id="UP000039324"/>
    </source>
</evidence>
<gene>
    <name evidence="1" type="ORF">PBRA_009201</name>
</gene>
<name>A0A0G4J5U5_PLABS</name>
<accession>A0A0G4J5U5</accession>
<keyword evidence="2" id="KW-1185">Reference proteome</keyword>
<dbReference type="SUPFAM" id="SSF49899">
    <property type="entry name" value="Concanavalin A-like lectins/glucanases"/>
    <property type="match status" value="1"/>
</dbReference>
<dbReference type="EMBL" id="CDSF01000135">
    <property type="protein sequence ID" value="CEP02983.1"/>
    <property type="molecule type" value="Genomic_DNA"/>
</dbReference>
<sequence>MSCRTTTSTESCQHPVIVFANAAGQLGVFDSDFAARAPVLLSASTWHIVTFVVDVPAGAYALYVDGKAALQQRTSMMVDGPFALDAKVCVFGSASQKQISLTATIESFLTRLHRQQQGGGPPGDTVVDACVGGVHHVVVELPRLYVQERSGRRRLRHVRHESLSMGRRLE</sequence>